<feature type="region of interest" description="Disordered" evidence="1">
    <location>
        <begin position="1"/>
        <end position="39"/>
    </location>
</feature>
<dbReference type="EMBL" id="GBRH01253055">
    <property type="protein sequence ID" value="JAD44840.1"/>
    <property type="molecule type" value="Transcribed_RNA"/>
</dbReference>
<feature type="compositionally biased region" description="Basic and acidic residues" evidence="1">
    <location>
        <begin position="14"/>
        <end position="27"/>
    </location>
</feature>
<proteinExistence type="predicted"/>
<reference evidence="2" key="2">
    <citation type="journal article" date="2015" name="Data Brief">
        <title>Shoot transcriptome of the giant reed, Arundo donax.</title>
        <authorList>
            <person name="Barrero R.A."/>
            <person name="Guerrero F.D."/>
            <person name="Moolhuijzen P."/>
            <person name="Goolsby J.A."/>
            <person name="Tidwell J."/>
            <person name="Bellgard S.E."/>
            <person name="Bellgard M.I."/>
        </authorList>
    </citation>
    <scope>NUCLEOTIDE SEQUENCE</scope>
    <source>
        <tissue evidence="2">Shoot tissue taken approximately 20 cm above the soil surface</tissue>
    </source>
</reference>
<organism evidence="2">
    <name type="scientific">Arundo donax</name>
    <name type="common">Giant reed</name>
    <name type="synonym">Donax arundinaceus</name>
    <dbReference type="NCBI Taxonomy" id="35708"/>
    <lineage>
        <taxon>Eukaryota</taxon>
        <taxon>Viridiplantae</taxon>
        <taxon>Streptophyta</taxon>
        <taxon>Embryophyta</taxon>
        <taxon>Tracheophyta</taxon>
        <taxon>Spermatophyta</taxon>
        <taxon>Magnoliopsida</taxon>
        <taxon>Liliopsida</taxon>
        <taxon>Poales</taxon>
        <taxon>Poaceae</taxon>
        <taxon>PACMAD clade</taxon>
        <taxon>Arundinoideae</taxon>
        <taxon>Arundineae</taxon>
        <taxon>Arundo</taxon>
    </lineage>
</organism>
<reference evidence="2" key="1">
    <citation type="submission" date="2014-09" db="EMBL/GenBank/DDBJ databases">
        <authorList>
            <person name="Magalhaes I.L.F."/>
            <person name="Oliveira U."/>
            <person name="Santos F.R."/>
            <person name="Vidigal T.H.D.A."/>
            <person name="Brescovit A.D."/>
            <person name="Santos A.J."/>
        </authorList>
    </citation>
    <scope>NUCLEOTIDE SEQUENCE</scope>
    <source>
        <tissue evidence="2">Shoot tissue taken approximately 20 cm above the soil surface</tissue>
    </source>
</reference>
<evidence type="ECO:0000313" key="2">
    <source>
        <dbReference type="EMBL" id="JAD44840.1"/>
    </source>
</evidence>
<evidence type="ECO:0000256" key="1">
    <source>
        <dbReference type="SAM" id="MobiDB-lite"/>
    </source>
</evidence>
<feature type="compositionally biased region" description="Polar residues" evidence="1">
    <location>
        <begin position="28"/>
        <end position="39"/>
    </location>
</feature>
<name>A0A0A9A764_ARUDO</name>
<protein>
    <submittedName>
        <fullName evidence="2">Uncharacterized protein</fullName>
    </submittedName>
</protein>
<dbReference type="AlphaFoldDB" id="A0A0A9A764"/>
<sequence length="39" mass="4419">MRERQSGHPATGDGEGKGCDQRRRQQQDEGTQSQTLYIL</sequence>
<accession>A0A0A9A764</accession>